<dbReference type="PROSITE" id="PS50082">
    <property type="entry name" value="WD_REPEATS_2"/>
    <property type="match status" value="3"/>
</dbReference>
<dbReference type="OrthoDB" id="1932312at2759"/>
<dbReference type="InterPro" id="IPR015943">
    <property type="entry name" value="WD40/YVTN_repeat-like_dom_sf"/>
</dbReference>
<dbReference type="PANTHER" id="PTHR14221">
    <property type="entry name" value="WD REPEAT DOMAIN 44"/>
    <property type="match status" value="1"/>
</dbReference>
<feature type="region of interest" description="Disordered" evidence="4">
    <location>
        <begin position="640"/>
        <end position="741"/>
    </location>
</feature>
<sequence length="833" mass="91826">QILKRTNTSQTVLQKQRTATTDNSLGQASSPVSESSQIPKHPNEPSRSDGPVYPSKDKKKGVSFLSRIIGGNKKRSPFEVDNEDESETGDSRPEGMDAQLFSQPIENLGFSPRHPQPPGYIKVRARFKKEKEFNRVFLAQELRKDNGAQKSKRISTAGPAGSSTPGSDPVWALEFSKDGKYLAAGGQDKVVRVWAVLSSPEERRSFEKEEEEAGSISSDGQGRHLSAPVFQKNPVREYEGHTSTILDLSWSKNNFLLSSSMDKTVRLWHVTRAECLCTFKHTDFVPSIQFHPKDDRFFLAGSLDSKLRLWSIPDKSVAFWNQVPDMITAVAFTPDGKTAIAGTLSGLCMFYDTEGLKHQTQIHVRSSHGKNARGSKITGIQTMAFPPGSSNHEVKLLISSNDSRVRLYNFRDKSLEIKFKGYENNHSQIRASFSDDSRYVICGSEDRKAYIWSTGPPEGEKNNQRPLEMFEAHSSITTTAIFAPTLTRQVLGNSEDPIFDLCNPPPVTLVSRTESMTSRPATENGSIQETPAVHKTNFKRAEESPAYIARSVHNHGNIIVTADFRGCIKVFRQDCAWNKRRNDSWDTGSIISRRVGTSLIGRTNSIATRASGRTRADSTSTQPPSDRILSWRQAIASSGSLENAKAHRKSWARSVSPRKSVGALSHASNPNLNPTPVSAPPQKPLPSDKENTQTHTSTNTRTSSPSSHSHPSASTSKPGTTTTTPSPFSPTSPPKENQTQRDANPLWIHGTQSYVFWNTQNWRNAAAHDHLAPPSATRAQDCALDGTLSKKTSGKAGGGEEVRCGRCGSQSFRARVKERGEHWLVCMRCGTAA</sequence>
<dbReference type="CDD" id="cd00200">
    <property type="entry name" value="WD40"/>
    <property type="match status" value="1"/>
</dbReference>
<dbReference type="EMBL" id="MU006097">
    <property type="protein sequence ID" value="KAF2838120.1"/>
    <property type="molecule type" value="Genomic_DNA"/>
</dbReference>
<feature type="repeat" description="WD" evidence="3">
    <location>
        <begin position="163"/>
        <end position="204"/>
    </location>
</feature>
<dbReference type="InterPro" id="IPR040324">
    <property type="entry name" value="WDR44/Dgr2"/>
</dbReference>
<name>A0A9P4S8P1_9PEZI</name>
<accession>A0A9P4S8P1</accession>
<keyword evidence="1 3" id="KW-0853">WD repeat</keyword>
<protein>
    <submittedName>
        <fullName evidence="5">WD40 repeat-like protein</fullName>
    </submittedName>
</protein>
<evidence type="ECO:0000256" key="4">
    <source>
        <dbReference type="SAM" id="MobiDB-lite"/>
    </source>
</evidence>
<evidence type="ECO:0000256" key="3">
    <source>
        <dbReference type="PROSITE-ProRule" id="PRU00221"/>
    </source>
</evidence>
<comment type="caution">
    <text evidence="5">The sequence shown here is derived from an EMBL/GenBank/DDBJ whole genome shotgun (WGS) entry which is preliminary data.</text>
</comment>
<feature type="compositionally biased region" description="Low complexity" evidence="4">
    <location>
        <begin position="693"/>
        <end position="726"/>
    </location>
</feature>
<feature type="non-terminal residue" evidence="5">
    <location>
        <position position="1"/>
    </location>
</feature>
<feature type="repeat" description="WD" evidence="3">
    <location>
        <begin position="238"/>
        <end position="278"/>
    </location>
</feature>
<dbReference type="PROSITE" id="PS50294">
    <property type="entry name" value="WD_REPEATS_REGION"/>
    <property type="match status" value="3"/>
</dbReference>
<dbReference type="PANTHER" id="PTHR14221:SF0">
    <property type="entry name" value="WD REPEAT-CONTAINING PROTEIN 44"/>
    <property type="match status" value="1"/>
</dbReference>
<dbReference type="AlphaFoldDB" id="A0A9P4S8P1"/>
<dbReference type="Pfam" id="PF00400">
    <property type="entry name" value="WD40"/>
    <property type="match status" value="4"/>
</dbReference>
<gene>
    <name evidence="5" type="ORF">M501DRAFT_936306</name>
</gene>
<dbReference type="PRINTS" id="PR00320">
    <property type="entry name" value="GPROTEINBRPT"/>
</dbReference>
<feature type="region of interest" description="Disordered" evidence="4">
    <location>
        <begin position="205"/>
        <end position="225"/>
    </location>
</feature>
<evidence type="ECO:0000313" key="5">
    <source>
        <dbReference type="EMBL" id="KAF2838120.1"/>
    </source>
</evidence>
<organism evidence="5 6">
    <name type="scientific">Patellaria atrata CBS 101060</name>
    <dbReference type="NCBI Taxonomy" id="1346257"/>
    <lineage>
        <taxon>Eukaryota</taxon>
        <taxon>Fungi</taxon>
        <taxon>Dikarya</taxon>
        <taxon>Ascomycota</taxon>
        <taxon>Pezizomycotina</taxon>
        <taxon>Dothideomycetes</taxon>
        <taxon>Dothideomycetes incertae sedis</taxon>
        <taxon>Patellariales</taxon>
        <taxon>Patellariaceae</taxon>
        <taxon>Patellaria</taxon>
    </lineage>
</organism>
<feature type="repeat" description="WD" evidence="3">
    <location>
        <begin position="278"/>
        <end position="312"/>
    </location>
</feature>
<feature type="region of interest" description="Disordered" evidence="4">
    <location>
        <begin position="604"/>
        <end position="627"/>
    </location>
</feature>
<dbReference type="InterPro" id="IPR001680">
    <property type="entry name" value="WD40_rpt"/>
</dbReference>
<keyword evidence="6" id="KW-1185">Reference proteome</keyword>
<feature type="compositionally biased region" description="Polar residues" evidence="4">
    <location>
        <begin position="666"/>
        <end position="676"/>
    </location>
</feature>
<dbReference type="InterPro" id="IPR020472">
    <property type="entry name" value="WD40_PAC1"/>
</dbReference>
<evidence type="ECO:0000256" key="2">
    <source>
        <dbReference type="ARBA" id="ARBA00022737"/>
    </source>
</evidence>
<evidence type="ECO:0000256" key="1">
    <source>
        <dbReference type="ARBA" id="ARBA00022574"/>
    </source>
</evidence>
<dbReference type="Proteomes" id="UP000799429">
    <property type="component" value="Unassembled WGS sequence"/>
</dbReference>
<dbReference type="FunFam" id="2.130.10.10:FF:000697">
    <property type="entry name" value="WD repeat protein, variant"/>
    <property type="match status" value="1"/>
</dbReference>
<feature type="region of interest" description="Disordered" evidence="4">
    <location>
        <begin position="144"/>
        <end position="169"/>
    </location>
</feature>
<feature type="region of interest" description="Disordered" evidence="4">
    <location>
        <begin position="1"/>
        <end position="118"/>
    </location>
</feature>
<evidence type="ECO:0000313" key="6">
    <source>
        <dbReference type="Proteomes" id="UP000799429"/>
    </source>
</evidence>
<dbReference type="InterPro" id="IPR036322">
    <property type="entry name" value="WD40_repeat_dom_sf"/>
</dbReference>
<keyword evidence="2" id="KW-0677">Repeat</keyword>
<dbReference type="Gene3D" id="2.130.10.10">
    <property type="entry name" value="YVTN repeat-like/Quinoprotein amine dehydrogenase"/>
    <property type="match status" value="1"/>
</dbReference>
<feature type="compositionally biased region" description="Polar residues" evidence="4">
    <location>
        <begin position="1"/>
        <end position="38"/>
    </location>
</feature>
<dbReference type="SMART" id="SM00320">
    <property type="entry name" value="WD40"/>
    <property type="match status" value="6"/>
</dbReference>
<proteinExistence type="predicted"/>
<reference evidence="5" key="1">
    <citation type="journal article" date="2020" name="Stud. Mycol.">
        <title>101 Dothideomycetes genomes: a test case for predicting lifestyles and emergence of pathogens.</title>
        <authorList>
            <person name="Haridas S."/>
            <person name="Albert R."/>
            <person name="Binder M."/>
            <person name="Bloem J."/>
            <person name="Labutti K."/>
            <person name="Salamov A."/>
            <person name="Andreopoulos B."/>
            <person name="Baker S."/>
            <person name="Barry K."/>
            <person name="Bills G."/>
            <person name="Bluhm B."/>
            <person name="Cannon C."/>
            <person name="Castanera R."/>
            <person name="Culley D."/>
            <person name="Daum C."/>
            <person name="Ezra D."/>
            <person name="Gonzalez J."/>
            <person name="Henrissat B."/>
            <person name="Kuo A."/>
            <person name="Liang C."/>
            <person name="Lipzen A."/>
            <person name="Lutzoni F."/>
            <person name="Magnuson J."/>
            <person name="Mondo S."/>
            <person name="Nolan M."/>
            <person name="Ohm R."/>
            <person name="Pangilinan J."/>
            <person name="Park H.-J."/>
            <person name="Ramirez L."/>
            <person name="Alfaro M."/>
            <person name="Sun H."/>
            <person name="Tritt A."/>
            <person name="Yoshinaga Y."/>
            <person name="Zwiers L.-H."/>
            <person name="Turgeon B."/>
            <person name="Goodwin S."/>
            <person name="Spatafora J."/>
            <person name="Crous P."/>
            <person name="Grigoriev I."/>
        </authorList>
    </citation>
    <scope>NUCLEOTIDE SEQUENCE</scope>
    <source>
        <strain evidence="5">CBS 101060</strain>
    </source>
</reference>
<dbReference type="SUPFAM" id="SSF50978">
    <property type="entry name" value="WD40 repeat-like"/>
    <property type="match status" value="1"/>
</dbReference>